<evidence type="ECO:0000259" key="1">
    <source>
        <dbReference type="Pfam" id="PF08759"/>
    </source>
</evidence>
<organism evidence="2">
    <name type="scientific">marine sediment metagenome</name>
    <dbReference type="NCBI Taxonomy" id="412755"/>
    <lineage>
        <taxon>unclassified sequences</taxon>
        <taxon>metagenomes</taxon>
        <taxon>ecological metagenomes</taxon>
    </lineage>
</organism>
<reference evidence="2" key="1">
    <citation type="journal article" date="2015" name="Nature">
        <title>Complex archaea that bridge the gap between prokaryotes and eukaryotes.</title>
        <authorList>
            <person name="Spang A."/>
            <person name="Saw J.H."/>
            <person name="Jorgensen S.L."/>
            <person name="Zaremba-Niedzwiedzka K."/>
            <person name="Martijn J."/>
            <person name="Lind A.E."/>
            <person name="van Eijk R."/>
            <person name="Schleper C."/>
            <person name="Guy L."/>
            <person name="Ettema T.J."/>
        </authorList>
    </citation>
    <scope>NUCLEOTIDE SEQUENCE</scope>
</reference>
<sequence>MRDWPNVIGEFETVKKIKKGFSIARFGDGEFNIMDGNGYVRMRWIPNPKLTEELRQAFANPIPRCLIGIPTMDPAGNKYENWKRHKVRFSKWLDPKYQYYSALITRPDCGTEWMECQGYADALRSIWACKRIAIVCESYSKLLVEVRETNEAVEHIECPMYDAYNFIDDYEKEILKLRPDIALFSVGPTATALASRISGHGIQAVDLGSIGGFFQRWTA</sequence>
<comment type="caution">
    <text evidence="2">The sequence shown here is derived from an EMBL/GenBank/DDBJ whole genome shotgun (WGS) entry which is preliminary data.</text>
</comment>
<dbReference type="InterPro" id="IPR014869">
    <property type="entry name" value="GT-D"/>
</dbReference>
<evidence type="ECO:0000313" key="2">
    <source>
        <dbReference type="EMBL" id="KKK76213.1"/>
    </source>
</evidence>
<feature type="domain" description="Glycosyltransferase GT-D fold" evidence="1">
    <location>
        <begin position="23"/>
        <end position="210"/>
    </location>
</feature>
<proteinExistence type="predicted"/>
<name>A0A0F8Y4J3_9ZZZZ</name>
<protein>
    <recommendedName>
        <fullName evidence="1">Glycosyltransferase GT-D fold domain-containing protein</fullName>
    </recommendedName>
</protein>
<accession>A0A0F8Y4J3</accession>
<dbReference type="EMBL" id="LAZR01055508">
    <property type="protein sequence ID" value="KKK76213.1"/>
    <property type="molecule type" value="Genomic_DNA"/>
</dbReference>
<dbReference type="Pfam" id="PF08759">
    <property type="entry name" value="GT-D"/>
    <property type="match status" value="1"/>
</dbReference>
<gene>
    <name evidence="2" type="ORF">LCGC14_2865930</name>
</gene>
<dbReference type="AlphaFoldDB" id="A0A0F8Y4J3"/>